<feature type="non-terminal residue" evidence="7">
    <location>
        <position position="93"/>
    </location>
</feature>
<proteinExistence type="predicted"/>
<keyword evidence="8" id="KW-1185">Reference proteome</keyword>
<evidence type="ECO:0000313" key="8">
    <source>
        <dbReference type="Proteomes" id="UP000030746"/>
    </source>
</evidence>
<protein>
    <recommendedName>
        <fullName evidence="6">THAP-type domain-containing protein</fullName>
    </recommendedName>
</protein>
<dbReference type="PANTHER" id="PTHR46927">
    <property type="entry name" value="AGAP005574-PA"/>
    <property type="match status" value="1"/>
</dbReference>
<dbReference type="InterPro" id="IPR006612">
    <property type="entry name" value="THAP_Znf"/>
</dbReference>
<dbReference type="KEGG" id="lgi:LOTGIDRAFT_60012"/>
<evidence type="ECO:0000313" key="7">
    <source>
        <dbReference type="EMBL" id="ESO82208.1"/>
    </source>
</evidence>
<keyword evidence="3" id="KW-0862">Zinc</keyword>
<dbReference type="InterPro" id="IPR052224">
    <property type="entry name" value="THAP_domain_protein"/>
</dbReference>
<evidence type="ECO:0000259" key="6">
    <source>
        <dbReference type="PROSITE" id="PS50950"/>
    </source>
</evidence>
<dbReference type="AlphaFoldDB" id="V3YW19"/>
<accession>V3YW19</accession>
<dbReference type="GO" id="GO:0008270">
    <property type="term" value="F:zinc ion binding"/>
    <property type="evidence" value="ECO:0007669"/>
    <property type="project" value="UniProtKB-KW"/>
</dbReference>
<keyword evidence="1" id="KW-0479">Metal-binding</keyword>
<organism evidence="7 8">
    <name type="scientific">Lottia gigantea</name>
    <name type="common">Giant owl limpet</name>
    <dbReference type="NCBI Taxonomy" id="225164"/>
    <lineage>
        <taxon>Eukaryota</taxon>
        <taxon>Metazoa</taxon>
        <taxon>Spiralia</taxon>
        <taxon>Lophotrochozoa</taxon>
        <taxon>Mollusca</taxon>
        <taxon>Gastropoda</taxon>
        <taxon>Patellogastropoda</taxon>
        <taxon>Lottioidea</taxon>
        <taxon>Lottiidae</taxon>
        <taxon>Lottia</taxon>
    </lineage>
</organism>
<dbReference type="SMART" id="SM00692">
    <property type="entry name" value="DM3"/>
    <property type="match status" value="1"/>
</dbReference>
<evidence type="ECO:0000256" key="4">
    <source>
        <dbReference type="ARBA" id="ARBA00023125"/>
    </source>
</evidence>
<dbReference type="GeneID" id="20251549"/>
<sequence>MPRRCVVGGCSNEKDENLNISIHLFPTEPKLRRIWEKNVQNTRVNWSATKWSNICSVHFSEDCFDSTPMIMSEMGIKMTRKRVLKPDAVPTIF</sequence>
<dbReference type="EMBL" id="KB203992">
    <property type="protein sequence ID" value="ESO82208.1"/>
    <property type="molecule type" value="Genomic_DNA"/>
</dbReference>
<gene>
    <name evidence="7" type="ORF">LOTGIDRAFT_60012</name>
</gene>
<dbReference type="PANTHER" id="PTHR46927:SF2">
    <property type="entry name" value="THAP DOMAIN-CONTAINING PROTEIN 8"/>
    <property type="match status" value="1"/>
</dbReference>
<dbReference type="RefSeq" id="XP_009067093.1">
    <property type="nucleotide sequence ID" value="XM_009068845.1"/>
</dbReference>
<keyword evidence="4 5" id="KW-0238">DNA-binding</keyword>
<name>V3YW19_LOTGI</name>
<dbReference type="SMART" id="SM00980">
    <property type="entry name" value="THAP"/>
    <property type="match status" value="1"/>
</dbReference>
<dbReference type="SUPFAM" id="SSF57716">
    <property type="entry name" value="Glucocorticoid receptor-like (DNA-binding domain)"/>
    <property type="match status" value="1"/>
</dbReference>
<evidence type="ECO:0000256" key="2">
    <source>
        <dbReference type="ARBA" id="ARBA00022771"/>
    </source>
</evidence>
<evidence type="ECO:0000256" key="3">
    <source>
        <dbReference type="ARBA" id="ARBA00022833"/>
    </source>
</evidence>
<dbReference type="PROSITE" id="PS50950">
    <property type="entry name" value="ZF_THAP"/>
    <property type="match status" value="1"/>
</dbReference>
<dbReference type="InterPro" id="IPR038441">
    <property type="entry name" value="THAP_Znf_sf"/>
</dbReference>
<dbReference type="Proteomes" id="UP000030746">
    <property type="component" value="Unassembled WGS sequence"/>
</dbReference>
<dbReference type="OMA" id="RTREHWK"/>
<dbReference type="GO" id="GO:0003677">
    <property type="term" value="F:DNA binding"/>
    <property type="evidence" value="ECO:0007669"/>
    <property type="project" value="UniProtKB-UniRule"/>
</dbReference>
<dbReference type="HOGENOM" id="CLU_147579_0_1_1"/>
<evidence type="ECO:0000256" key="1">
    <source>
        <dbReference type="ARBA" id="ARBA00022723"/>
    </source>
</evidence>
<feature type="domain" description="THAP-type" evidence="6">
    <location>
        <begin position="1"/>
        <end position="93"/>
    </location>
</feature>
<evidence type="ECO:0000256" key="5">
    <source>
        <dbReference type="PROSITE-ProRule" id="PRU00309"/>
    </source>
</evidence>
<dbReference type="CTD" id="20251549"/>
<dbReference type="Gene3D" id="6.20.210.20">
    <property type="entry name" value="THAP domain"/>
    <property type="match status" value="1"/>
</dbReference>
<dbReference type="OrthoDB" id="6159990at2759"/>
<reference evidence="7 8" key="1">
    <citation type="journal article" date="2013" name="Nature">
        <title>Insights into bilaterian evolution from three spiralian genomes.</title>
        <authorList>
            <person name="Simakov O."/>
            <person name="Marletaz F."/>
            <person name="Cho S.J."/>
            <person name="Edsinger-Gonzales E."/>
            <person name="Havlak P."/>
            <person name="Hellsten U."/>
            <person name="Kuo D.H."/>
            <person name="Larsson T."/>
            <person name="Lv J."/>
            <person name="Arendt D."/>
            <person name="Savage R."/>
            <person name="Osoegawa K."/>
            <person name="de Jong P."/>
            <person name="Grimwood J."/>
            <person name="Chapman J.A."/>
            <person name="Shapiro H."/>
            <person name="Aerts A."/>
            <person name="Otillar R.P."/>
            <person name="Terry A.Y."/>
            <person name="Boore J.L."/>
            <person name="Grigoriev I.V."/>
            <person name="Lindberg D.R."/>
            <person name="Seaver E.C."/>
            <person name="Weisblat D.A."/>
            <person name="Putnam N.H."/>
            <person name="Rokhsar D.S."/>
        </authorList>
    </citation>
    <scope>NUCLEOTIDE SEQUENCE [LARGE SCALE GENOMIC DNA]</scope>
</reference>
<keyword evidence="2 5" id="KW-0863">Zinc-finger</keyword>
<dbReference type="Pfam" id="PF05485">
    <property type="entry name" value="THAP"/>
    <property type="match status" value="1"/>
</dbReference>